<gene>
    <name evidence="3" type="ORF">D6C94_03163</name>
</gene>
<accession>A0AB38M265</accession>
<reference evidence="3 4" key="1">
    <citation type="submission" date="2018-10" db="EMBL/GenBank/DDBJ databases">
        <title>Fifty Aureobasidium pullulans genomes reveal a recombining polyextremotolerant generalist.</title>
        <authorList>
            <person name="Gostincar C."/>
            <person name="Turk M."/>
            <person name="Zajc J."/>
            <person name="Gunde-Cimerman N."/>
        </authorList>
    </citation>
    <scope>NUCLEOTIDE SEQUENCE [LARGE SCALE GENOMIC DNA]</scope>
    <source>
        <strain evidence="3 4">EXF-4256</strain>
    </source>
</reference>
<name>A0AB38M265_AURPU</name>
<dbReference type="EMBL" id="QZBJ01000016">
    <property type="protein sequence ID" value="THY76277.1"/>
    <property type="molecule type" value="Genomic_DNA"/>
</dbReference>
<protein>
    <submittedName>
        <fullName evidence="3">Uncharacterized protein</fullName>
    </submittedName>
</protein>
<feature type="region of interest" description="Disordered" evidence="1">
    <location>
        <begin position="347"/>
        <end position="374"/>
    </location>
</feature>
<dbReference type="AlphaFoldDB" id="A0AB38M265"/>
<evidence type="ECO:0000313" key="4">
    <source>
        <dbReference type="Proteomes" id="UP000305064"/>
    </source>
</evidence>
<evidence type="ECO:0000256" key="1">
    <source>
        <dbReference type="SAM" id="MobiDB-lite"/>
    </source>
</evidence>
<feature type="compositionally biased region" description="Acidic residues" evidence="1">
    <location>
        <begin position="847"/>
        <end position="869"/>
    </location>
</feature>
<feature type="region of interest" description="Disordered" evidence="1">
    <location>
        <begin position="828"/>
        <end position="982"/>
    </location>
</feature>
<dbReference type="Proteomes" id="UP000305064">
    <property type="component" value="Unassembled WGS sequence"/>
</dbReference>
<keyword evidence="2" id="KW-0732">Signal</keyword>
<comment type="caution">
    <text evidence="3">The sequence shown here is derived from an EMBL/GenBank/DDBJ whole genome shotgun (WGS) entry which is preliminary data.</text>
</comment>
<sequence>MFQCEDWPADRSRQITGLVCLALIQPTVAQYNRATSVEVNNGKPTAWWSAEAEAPSTSVFVASPLPTVFYNCHFAGSLCNNVELTQHGAHAGTIDMELVYDKDSDRRDSRRGKICPKTWNKKHTCPEVDQPDVWVRDSTRNADGNRLRPNKISNKLQYNMGMNGRKRNYLIEDYSGTPSGLMYTCDEFPFASTIQGGTGLAGDPNAGLTYSATTYCAPQGSRCAKDVRWQDDWLASHGLLSQWKALTPGSAAKSNWMAAKNMYYPVSDQNMQAGALSELARHFSKLKGDLFLFKLKTFSDPNEPRFAYMELEEDDDEEDDEDGDVDMSNTRRDLDMQSAFQIQHAANTSQEYRDLDSESKSRLPTGGDSYAPTSGFISLTRPDISARSLRLAPTEASQLIFPNNATVTTLPSTSTIIDATKRLASFDPIRSDPLSASLTRPALFSNSSTVSSHISLSYSSISNTISDNSTTYQRTVSTSGSLLYSGSFTTSKPWSSRSSSFGMSNLTQVTSLQPSSSNQTSRVASNVGASRIITLSSANQISSTLASSTLLLGNNGKTTSSTQSSITNSLSSRNTTSSSTEATGVAAANTSASVTTTSIVELGIASMTPVSSKNSSISDISLSSRRMSQTLGLNSTASGIIKISKSSGSGTSATGSRSSTITSSMFSTKSDASDSTASSNSPSSVFSNFATPSSLHSGPSASASLRSTDTSNISTITVPHIWTMSSPVVTCSPPCIIMLPPFPLTDSTTIIPDPVTTKDQTIIFPPITTDMVSFSWVTINNPGDKVTPIPVIDPPKPITSPDEKPPATVIPKFTVRLPILPPIMLATPSLASKPSSTPVPPSPPANAEDEADEDEGEEEEDEDEEEDCDVPGWDPSDFPMPVPDGEHFETETSATDSADTSSAATTSSVAPSSTIAASSAPVPTSERQSELTSNTPPPPSTTSESPPPPTSSTSEPPQPPPPPPPSSTQEAPPPPPLPSAHPPCKTWRDCDCDSALTISCSGPAGGQLYYLSTAFCSIITVRQLVFRAI</sequence>
<evidence type="ECO:0000256" key="2">
    <source>
        <dbReference type="SAM" id="SignalP"/>
    </source>
</evidence>
<feature type="compositionally biased region" description="Low complexity" evidence="1">
    <location>
        <begin position="891"/>
        <end position="934"/>
    </location>
</feature>
<feature type="region of interest" description="Disordered" evidence="1">
    <location>
        <begin position="644"/>
        <end position="683"/>
    </location>
</feature>
<feature type="region of interest" description="Disordered" evidence="1">
    <location>
        <begin position="310"/>
        <end position="329"/>
    </location>
</feature>
<organism evidence="3 4">
    <name type="scientific">Aureobasidium pullulans</name>
    <name type="common">Black yeast</name>
    <name type="synonym">Pullularia pullulans</name>
    <dbReference type="NCBI Taxonomy" id="5580"/>
    <lineage>
        <taxon>Eukaryota</taxon>
        <taxon>Fungi</taxon>
        <taxon>Dikarya</taxon>
        <taxon>Ascomycota</taxon>
        <taxon>Pezizomycotina</taxon>
        <taxon>Dothideomycetes</taxon>
        <taxon>Dothideomycetidae</taxon>
        <taxon>Dothideales</taxon>
        <taxon>Saccotheciaceae</taxon>
        <taxon>Aureobasidium</taxon>
    </lineage>
</organism>
<feature type="compositionally biased region" description="Basic and acidic residues" evidence="1">
    <location>
        <begin position="351"/>
        <end position="361"/>
    </location>
</feature>
<proteinExistence type="predicted"/>
<feature type="region of interest" description="Disordered" evidence="1">
    <location>
        <begin position="557"/>
        <end position="590"/>
    </location>
</feature>
<feature type="chain" id="PRO_5044317246" evidence="2">
    <location>
        <begin position="30"/>
        <end position="1029"/>
    </location>
</feature>
<feature type="compositionally biased region" description="Pro residues" evidence="1">
    <location>
        <begin position="935"/>
        <end position="981"/>
    </location>
</feature>
<feature type="signal peptide" evidence="2">
    <location>
        <begin position="1"/>
        <end position="29"/>
    </location>
</feature>
<feature type="compositionally biased region" description="Acidic residues" evidence="1">
    <location>
        <begin position="310"/>
        <end position="325"/>
    </location>
</feature>
<evidence type="ECO:0000313" key="3">
    <source>
        <dbReference type="EMBL" id="THY76277.1"/>
    </source>
</evidence>